<organism evidence="1">
    <name type="scientific">uncultured marine virus</name>
    <dbReference type="NCBI Taxonomy" id="186617"/>
    <lineage>
        <taxon>Viruses</taxon>
        <taxon>environmental samples</taxon>
    </lineage>
</organism>
<reference evidence="1" key="1">
    <citation type="journal article" date="2015" name="Front. Microbiol.">
        <title>Combining genomic sequencing methods to explore viral diversity and reveal potential virus-host interactions.</title>
        <authorList>
            <person name="Chow C.E."/>
            <person name="Winget D.M."/>
            <person name="White R.A.III."/>
            <person name="Hallam S.J."/>
            <person name="Suttle C.A."/>
        </authorList>
    </citation>
    <scope>NUCLEOTIDE SEQUENCE</scope>
    <source>
        <strain evidence="1">Oxic3_3</strain>
    </source>
</reference>
<name>A0A0F7L862_9VIRU</name>
<dbReference type="EMBL" id="KR029609">
    <property type="protein sequence ID" value="AKH48759.1"/>
    <property type="molecule type" value="Genomic_DNA"/>
</dbReference>
<proteinExistence type="predicted"/>
<accession>A0A0F7L862</accession>
<protein>
    <submittedName>
        <fullName evidence="1">Uncharacterized protein</fullName>
    </submittedName>
</protein>
<evidence type="ECO:0000313" key="1">
    <source>
        <dbReference type="EMBL" id="AKH48759.1"/>
    </source>
</evidence>
<reference evidence="1" key="2">
    <citation type="submission" date="2015-03" db="EMBL/GenBank/DDBJ databases">
        <authorList>
            <person name="Chow C.-E.T."/>
            <person name="Winget D.M."/>
            <person name="White R.A.III."/>
            <person name="Hallam S.J."/>
            <person name="Suttle C.A."/>
        </authorList>
    </citation>
    <scope>NUCLEOTIDE SEQUENCE</scope>
    <source>
        <strain evidence="1">Oxic3_3</strain>
    </source>
</reference>
<sequence length="59" mass="6610">MVYLYGLTCHSYRIQAHCSARITQTSLLLQKKTALSQRRSTIQSPRNYVLSLSSSSSSS</sequence>